<evidence type="ECO:0000256" key="1">
    <source>
        <dbReference type="SAM" id="MobiDB-lite"/>
    </source>
</evidence>
<protein>
    <submittedName>
        <fullName evidence="2">Uncharacterized protein</fullName>
    </submittedName>
</protein>
<accession>A0A7J7NKV6</accession>
<dbReference type="OrthoDB" id="5964980at2759"/>
<proteinExistence type="predicted"/>
<evidence type="ECO:0000313" key="2">
    <source>
        <dbReference type="EMBL" id="KAF6167733.1"/>
    </source>
</evidence>
<dbReference type="Proteomes" id="UP000541444">
    <property type="component" value="Unassembled WGS sequence"/>
</dbReference>
<gene>
    <name evidence="2" type="ORF">GIB67_017228</name>
</gene>
<organism evidence="2 3">
    <name type="scientific">Kingdonia uniflora</name>
    <dbReference type="NCBI Taxonomy" id="39325"/>
    <lineage>
        <taxon>Eukaryota</taxon>
        <taxon>Viridiplantae</taxon>
        <taxon>Streptophyta</taxon>
        <taxon>Embryophyta</taxon>
        <taxon>Tracheophyta</taxon>
        <taxon>Spermatophyta</taxon>
        <taxon>Magnoliopsida</taxon>
        <taxon>Ranunculales</taxon>
        <taxon>Circaeasteraceae</taxon>
        <taxon>Kingdonia</taxon>
    </lineage>
</organism>
<dbReference type="EMBL" id="JACGCM010000719">
    <property type="protein sequence ID" value="KAF6167733.1"/>
    <property type="molecule type" value="Genomic_DNA"/>
</dbReference>
<keyword evidence="3" id="KW-1185">Reference proteome</keyword>
<feature type="region of interest" description="Disordered" evidence="1">
    <location>
        <begin position="161"/>
        <end position="208"/>
    </location>
</feature>
<sequence length="249" mass="28278">MVRKGAKSRSKQLIFIPKCSQQPRSRHGSKPRTDFSAFLSPASLLCRAICKDGPSCTITASLIQPCQDLVSRCLAETSNFPMLQCNKYLDLRHEVSFVEVKLAPPVSSMDNCDYCAWVNPAGDISQFDDCFEERRYSSMKEFQNALKQALVGKENFSYSRQLDRSPDGRNGQGEPEQLSDKLIESSSSRTENDHLEKGRGKRKRRTKVHFDEVTCPTKSLKKLRRFRIMRYLGLTTPTGSLYSLTAYRA</sequence>
<reference evidence="2 3" key="1">
    <citation type="journal article" date="2020" name="IScience">
        <title>Genome Sequencing of the Endangered Kingdonia uniflora (Circaeasteraceae, Ranunculales) Reveals Potential Mechanisms of Evolutionary Specialization.</title>
        <authorList>
            <person name="Sun Y."/>
            <person name="Deng T."/>
            <person name="Zhang A."/>
            <person name="Moore M.J."/>
            <person name="Landis J.B."/>
            <person name="Lin N."/>
            <person name="Zhang H."/>
            <person name="Zhang X."/>
            <person name="Huang J."/>
            <person name="Zhang X."/>
            <person name="Sun H."/>
            <person name="Wang H."/>
        </authorList>
    </citation>
    <scope>NUCLEOTIDE SEQUENCE [LARGE SCALE GENOMIC DNA]</scope>
    <source>
        <strain evidence="2">TB1705</strain>
        <tissue evidence="2">Leaf</tissue>
    </source>
</reference>
<comment type="caution">
    <text evidence="2">The sequence shown here is derived from an EMBL/GenBank/DDBJ whole genome shotgun (WGS) entry which is preliminary data.</text>
</comment>
<name>A0A7J7NKV6_9MAGN</name>
<evidence type="ECO:0000313" key="3">
    <source>
        <dbReference type="Proteomes" id="UP000541444"/>
    </source>
</evidence>
<dbReference type="AlphaFoldDB" id="A0A7J7NKV6"/>